<name>A0AAE7R4T7_9HYPH</name>
<evidence type="ECO:0000313" key="4">
    <source>
        <dbReference type="Proteomes" id="UP000822331"/>
    </source>
</evidence>
<dbReference type="KEGG" id="arui:G6M88_13565"/>
<reference evidence="1 4" key="1">
    <citation type="journal article" date="2020" name="Science">
        <title>Unexpected conservation and global transmission of agrobacterial virulence plasmids.</title>
        <authorList>
            <person name="Weisberg A.J."/>
            <person name="Davis E.W. 2nd"/>
            <person name="Tabima J."/>
            <person name="Belcher M.S."/>
            <person name="Miller M."/>
            <person name="Kuo C.H."/>
            <person name="Loper J.E."/>
            <person name="Grunwald N.J."/>
            <person name="Putnam M.L."/>
            <person name="Chang J.H."/>
        </authorList>
    </citation>
    <scope>NUCLEOTIDE SEQUENCE [LARGE SCALE GENOMIC DNA]</scope>
    <source>
        <strain evidence="1 4">A19/93</strain>
    </source>
</reference>
<dbReference type="EMBL" id="CP049206">
    <property type="protein sequence ID" value="QTG01351.1"/>
    <property type="molecule type" value="Genomic_DNA"/>
</dbReference>
<proteinExistence type="predicted"/>
<evidence type="ECO:0000313" key="2">
    <source>
        <dbReference type="EMBL" id="QTG01351.1"/>
    </source>
</evidence>
<keyword evidence="4" id="KW-1185">Reference proteome</keyword>
<gene>
    <name evidence="1" type="ORF">G6L72_06030</name>
    <name evidence="2" type="ORF">G6M88_13565</name>
</gene>
<protein>
    <submittedName>
        <fullName evidence="2">Uncharacterized protein</fullName>
    </submittedName>
</protein>
<dbReference type="RefSeq" id="WP_158006411.1">
    <property type="nucleotide sequence ID" value="NZ_CP049206.1"/>
</dbReference>
<dbReference type="EMBL" id="JAAMCP010000003">
    <property type="protein sequence ID" value="NTF36274.1"/>
    <property type="molecule type" value="Genomic_DNA"/>
</dbReference>
<evidence type="ECO:0000313" key="1">
    <source>
        <dbReference type="EMBL" id="NTF36274.1"/>
    </source>
</evidence>
<accession>A0AAE7R4T7</accession>
<organism evidence="2 3">
    <name type="scientific">Agrobacterium rubi</name>
    <dbReference type="NCBI Taxonomy" id="28099"/>
    <lineage>
        <taxon>Bacteria</taxon>
        <taxon>Pseudomonadati</taxon>
        <taxon>Pseudomonadota</taxon>
        <taxon>Alphaproteobacteria</taxon>
        <taxon>Hyphomicrobiales</taxon>
        <taxon>Rhizobiaceae</taxon>
        <taxon>Rhizobium/Agrobacterium group</taxon>
        <taxon>Agrobacterium</taxon>
    </lineage>
</organism>
<reference evidence="2" key="2">
    <citation type="submission" date="2020-02" db="EMBL/GenBank/DDBJ databases">
        <title>Unexpected conservation and global transmission of agrobacterial virulence plasmids.</title>
        <authorList>
            <person name="Weisberg A.J."/>
            <person name="Davis E.W. II"/>
            <person name="Tabima J.R."/>
            <person name="Belcher M.S."/>
            <person name="Miller M."/>
            <person name="Kuo C.-H."/>
            <person name="Loper J.E."/>
            <person name="Grunwald N.J."/>
            <person name="Putnam M.L."/>
            <person name="Chang J.H."/>
        </authorList>
    </citation>
    <scope>NUCLEOTIDE SEQUENCE</scope>
    <source>
        <strain evidence="2">W2/73</strain>
    </source>
</reference>
<sequence length="48" mass="5065">MNIFSRLFSKKPSGHAGILDAIESMETNMDRVSIGAANAAKESGAVLK</sequence>
<dbReference type="AlphaFoldDB" id="A0AAE7R4T7"/>
<dbReference type="Proteomes" id="UP000822331">
    <property type="component" value="Unassembled WGS sequence"/>
</dbReference>
<dbReference type="Proteomes" id="UP000663912">
    <property type="component" value="Chromosome 1"/>
</dbReference>
<evidence type="ECO:0000313" key="3">
    <source>
        <dbReference type="Proteomes" id="UP000663912"/>
    </source>
</evidence>